<dbReference type="AlphaFoldDB" id="A0A212IUE5"/>
<sequence>MSIKNIKLDDRIRYKAYHKSDTDFAAYARLIQSIWREEKGYKIGSYIVKTKDIELGNYIKKEIAFKDGCNFLTQTIRDVVKQAIEHKESGAKIEKNRLYTNLLSSQPLAFNLFAELKINRDLATAFFANQFPEKVETVIDILFEHSEGRGKIEYTGDHSAFDVFVKFKHRRGGIGFIAIEVKYAENMADTPATHKIRYEELSRNSGIFYENIDALKRKHIQQIWRDHLLSIAHVKESNQKYTEGIFVFLYPSENEQCQNAVNKYRAQLVSDKEDETGFCPRLLEDYIAAIMDITNDKWIKDLRERYFREI</sequence>
<dbReference type="EMBL" id="FLUM01000001">
    <property type="protein sequence ID" value="SBV90817.1"/>
    <property type="molecule type" value="Genomic_DNA"/>
</dbReference>
<gene>
    <name evidence="2" type="ORF">KL86DYS1_10172</name>
</gene>
<name>A0A212IUE5_9BACT</name>
<proteinExistence type="predicted"/>
<reference evidence="2" key="1">
    <citation type="submission" date="2016-04" db="EMBL/GenBank/DDBJ databases">
        <authorList>
            <person name="Evans L.H."/>
            <person name="Alamgir A."/>
            <person name="Owens N."/>
            <person name="Weber N.D."/>
            <person name="Virtaneva K."/>
            <person name="Barbian K."/>
            <person name="Babar A."/>
            <person name="Rosenke K."/>
        </authorList>
    </citation>
    <scope>NUCLEOTIDE SEQUENCE</scope>
    <source>
        <strain evidence="2">86-1</strain>
    </source>
</reference>
<dbReference type="RefSeq" id="WP_296937947.1">
    <property type="nucleotide sequence ID" value="NZ_LT599032.1"/>
</dbReference>
<accession>A0A212IUE5</accession>
<dbReference type="Pfam" id="PF20796">
    <property type="entry name" value="PDDEXK_13"/>
    <property type="match status" value="1"/>
</dbReference>
<protein>
    <recommendedName>
        <fullName evidence="1">PD-(D/E)XK nuclease-like domain-containing protein</fullName>
    </recommendedName>
</protein>
<evidence type="ECO:0000313" key="2">
    <source>
        <dbReference type="EMBL" id="SBV90817.1"/>
    </source>
</evidence>
<evidence type="ECO:0000259" key="1">
    <source>
        <dbReference type="Pfam" id="PF20796"/>
    </source>
</evidence>
<dbReference type="InterPro" id="IPR048822">
    <property type="entry name" value="PDDEXK_13"/>
</dbReference>
<feature type="domain" description="PD-(D/E)XK nuclease-like" evidence="1">
    <location>
        <begin position="19"/>
        <end position="307"/>
    </location>
</feature>
<organism evidence="2">
    <name type="scientific">uncultured Dysgonomonas sp</name>
    <dbReference type="NCBI Taxonomy" id="206096"/>
    <lineage>
        <taxon>Bacteria</taxon>
        <taxon>Pseudomonadati</taxon>
        <taxon>Bacteroidota</taxon>
        <taxon>Bacteroidia</taxon>
        <taxon>Bacteroidales</taxon>
        <taxon>Dysgonomonadaceae</taxon>
        <taxon>Dysgonomonas</taxon>
        <taxon>environmental samples</taxon>
    </lineage>
</organism>